<feature type="domain" description="DUF6879" evidence="1">
    <location>
        <begin position="6"/>
        <end position="167"/>
    </location>
</feature>
<comment type="caution">
    <text evidence="2">The sequence shown here is derived from an EMBL/GenBank/DDBJ whole genome shotgun (WGS) entry which is preliminary data.</text>
</comment>
<dbReference type="InterPro" id="IPR049244">
    <property type="entry name" value="DUF6879"/>
</dbReference>
<gene>
    <name evidence="2" type="ORF">C7C46_18385</name>
</gene>
<dbReference type="Pfam" id="PF21806">
    <property type="entry name" value="DUF6879"/>
    <property type="match status" value="1"/>
</dbReference>
<dbReference type="EMBL" id="PYBW01000058">
    <property type="protein sequence ID" value="PYC77602.1"/>
    <property type="molecule type" value="Genomic_DNA"/>
</dbReference>
<dbReference type="RefSeq" id="WP_110670947.1">
    <property type="nucleotide sequence ID" value="NZ_PYBW01000058.1"/>
</dbReference>
<protein>
    <recommendedName>
        <fullName evidence="1">DUF6879 domain-containing protein</fullName>
    </recommendedName>
</protein>
<proteinExistence type="predicted"/>
<name>A0A2V4NC12_9ACTN</name>
<organism evidence="2 3">
    <name type="scientific">Streptomyces tateyamensis</name>
    <dbReference type="NCBI Taxonomy" id="565073"/>
    <lineage>
        <taxon>Bacteria</taxon>
        <taxon>Bacillati</taxon>
        <taxon>Actinomycetota</taxon>
        <taxon>Actinomycetes</taxon>
        <taxon>Kitasatosporales</taxon>
        <taxon>Streptomycetaceae</taxon>
        <taxon>Streptomyces</taxon>
    </lineage>
</organism>
<reference evidence="2 3" key="1">
    <citation type="submission" date="2018-03" db="EMBL/GenBank/DDBJ databases">
        <title>Bioinformatic expansion and discovery of thiopeptide antibiotics.</title>
        <authorList>
            <person name="Schwalen C.J."/>
            <person name="Hudson G.A."/>
            <person name="Mitchell D.A."/>
        </authorList>
    </citation>
    <scope>NUCLEOTIDE SEQUENCE [LARGE SCALE GENOMIC DNA]</scope>
    <source>
        <strain evidence="2 3">ATCC 21389</strain>
    </source>
</reference>
<evidence type="ECO:0000313" key="3">
    <source>
        <dbReference type="Proteomes" id="UP000248039"/>
    </source>
</evidence>
<dbReference type="OrthoDB" id="3821358at2"/>
<sequence length="173" mass="20108">MTISRDSFDALFDGFQEEAFRLETLDDYTGSSNPENLRAFFAGEEKPADFSAAWLAQIRSNTEVGKRMYRVHILTRPLTDYLRYELGWGYRSNQTAGEEFFILDVTNRPNPLEGVPDFWMFDNATVVSMTYDSDGAFLGALPEDEPEKWQKWRDLAMSQAEPFPKWWERYGKA</sequence>
<dbReference type="Proteomes" id="UP000248039">
    <property type="component" value="Unassembled WGS sequence"/>
</dbReference>
<evidence type="ECO:0000313" key="2">
    <source>
        <dbReference type="EMBL" id="PYC77602.1"/>
    </source>
</evidence>
<keyword evidence="3" id="KW-1185">Reference proteome</keyword>
<accession>A0A2V4NC12</accession>
<dbReference type="AlphaFoldDB" id="A0A2V4NC12"/>
<evidence type="ECO:0000259" key="1">
    <source>
        <dbReference type="Pfam" id="PF21806"/>
    </source>
</evidence>